<reference evidence="2" key="1">
    <citation type="journal article" date="2015" name="Nature">
        <title>Complex archaea that bridge the gap between prokaryotes and eukaryotes.</title>
        <authorList>
            <person name="Spang A."/>
            <person name="Saw J.H."/>
            <person name="Jorgensen S.L."/>
            <person name="Zaremba-Niedzwiedzka K."/>
            <person name="Martijn J."/>
            <person name="Lind A.E."/>
            <person name="van Eijk R."/>
            <person name="Schleper C."/>
            <person name="Guy L."/>
            <person name="Ettema T.J."/>
        </authorList>
    </citation>
    <scope>NUCLEOTIDE SEQUENCE</scope>
</reference>
<accession>A0A0F9C9W7</accession>
<sequence>MARTYFWVFGVTREGKRILAGPFLDELEAANAEDDLEATRRYRLPTKDRSKATSIVKQKLREDGVPTDDALKRISHRDIDEDDSSLFDGARQRFKQLGTTVTSRNKAPEESIFEGDPFRD</sequence>
<organism evidence="2">
    <name type="scientific">marine sediment metagenome</name>
    <dbReference type="NCBI Taxonomy" id="412755"/>
    <lineage>
        <taxon>unclassified sequences</taxon>
        <taxon>metagenomes</taxon>
        <taxon>ecological metagenomes</taxon>
    </lineage>
</organism>
<dbReference type="EMBL" id="LAZR01034211">
    <property type="protein sequence ID" value="KKL45934.1"/>
    <property type="molecule type" value="Genomic_DNA"/>
</dbReference>
<dbReference type="AlphaFoldDB" id="A0A0F9C9W7"/>
<feature type="region of interest" description="Disordered" evidence="1">
    <location>
        <begin position="98"/>
        <end position="120"/>
    </location>
</feature>
<evidence type="ECO:0000313" key="2">
    <source>
        <dbReference type="EMBL" id="KKL45934.1"/>
    </source>
</evidence>
<comment type="caution">
    <text evidence="2">The sequence shown here is derived from an EMBL/GenBank/DDBJ whole genome shotgun (WGS) entry which is preliminary data.</text>
</comment>
<evidence type="ECO:0000256" key="1">
    <source>
        <dbReference type="SAM" id="MobiDB-lite"/>
    </source>
</evidence>
<proteinExistence type="predicted"/>
<gene>
    <name evidence="2" type="ORF">LCGC14_2350650</name>
</gene>
<protein>
    <submittedName>
        <fullName evidence="2">Uncharacterized protein</fullName>
    </submittedName>
</protein>
<name>A0A0F9C9W7_9ZZZZ</name>